<dbReference type="GeneID" id="19985914"/>
<dbReference type="HOGENOM" id="CLU_109885_0_0_1"/>
<name>V9D4Z6_9EURO</name>
<accession>V9D4Z6</accession>
<feature type="signal peptide" evidence="1">
    <location>
        <begin position="1"/>
        <end position="21"/>
    </location>
</feature>
<dbReference type="EMBL" id="KB822707">
    <property type="protein sequence ID" value="ETI21077.1"/>
    <property type="molecule type" value="Genomic_DNA"/>
</dbReference>
<dbReference type="InterPro" id="IPR058593">
    <property type="entry name" value="ARB_07466-like_C"/>
</dbReference>
<evidence type="ECO:0000256" key="1">
    <source>
        <dbReference type="SAM" id="SignalP"/>
    </source>
</evidence>
<protein>
    <recommendedName>
        <fullName evidence="2">ARB-07466-like C-terminal domain-containing protein</fullName>
    </recommendedName>
</protein>
<feature type="domain" description="ARB-07466-like C-terminal" evidence="2">
    <location>
        <begin position="124"/>
        <end position="246"/>
    </location>
</feature>
<dbReference type="Proteomes" id="UP000030678">
    <property type="component" value="Unassembled WGS sequence"/>
</dbReference>
<gene>
    <name evidence="3" type="ORF">G647_07421</name>
</gene>
<evidence type="ECO:0000313" key="4">
    <source>
        <dbReference type="Proteomes" id="UP000030678"/>
    </source>
</evidence>
<dbReference type="OrthoDB" id="2251794at2759"/>
<dbReference type="VEuPathDB" id="FungiDB:G647_07421"/>
<dbReference type="RefSeq" id="XP_008729958.1">
    <property type="nucleotide sequence ID" value="XM_008731736.1"/>
</dbReference>
<sequence length="246" mass="25717">MLPPLVLLLLLPHLFVTASDASSLLLARSEVNGACTGSGGAPGVCISTSSCTSAGGKYISNACPGTPEDIKCCTKTACGTGNKGNCRFTSSCDSGITETNQCPGPDNFKCCMPAGSGPKLPTTSSGCKQKAIDGAKAIVNAFPGKVKGIGCIRDCDDPSSSDHCTGMATDMRVTEPGGKTTAGEPIAEWVMNHASDLSLKYVMWGQRIWEVSKDSVKPWSQWPYQKCTVIPDCVNGDRGDNTANHW</sequence>
<organism evidence="3 4">
    <name type="scientific">Cladophialophora carrionii CBS 160.54</name>
    <dbReference type="NCBI Taxonomy" id="1279043"/>
    <lineage>
        <taxon>Eukaryota</taxon>
        <taxon>Fungi</taxon>
        <taxon>Dikarya</taxon>
        <taxon>Ascomycota</taxon>
        <taxon>Pezizomycotina</taxon>
        <taxon>Eurotiomycetes</taxon>
        <taxon>Chaetothyriomycetidae</taxon>
        <taxon>Chaetothyriales</taxon>
        <taxon>Herpotrichiellaceae</taxon>
        <taxon>Cladophialophora</taxon>
    </lineage>
</organism>
<proteinExistence type="predicted"/>
<keyword evidence="1" id="KW-0732">Signal</keyword>
<reference evidence="3 4" key="1">
    <citation type="submission" date="2013-03" db="EMBL/GenBank/DDBJ databases">
        <title>The Genome Sequence of Cladophialophora carrionii CBS 160.54.</title>
        <authorList>
            <consortium name="The Broad Institute Genomics Platform"/>
            <person name="Cuomo C."/>
            <person name="de Hoog S."/>
            <person name="Gorbushina A."/>
            <person name="Walker B."/>
            <person name="Young S.K."/>
            <person name="Zeng Q."/>
            <person name="Gargeya S."/>
            <person name="Fitzgerald M."/>
            <person name="Haas B."/>
            <person name="Abouelleil A."/>
            <person name="Allen A.W."/>
            <person name="Alvarado L."/>
            <person name="Arachchi H.M."/>
            <person name="Berlin A.M."/>
            <person name="Chapman S.B."/>
            <person name="Gainer-Dewar J."/>
            <person name="Goldberg J."/>
            <person name="Griggs A."/>
            <person name="Gujja S."/>
            <person name="Hansen M."/>
            <person name="Howarth C."/>
            <person name="Imamovic A."/>
            <person name="Ireland A."/>
            <person name="Larimer J."/>
            <person name="McCowan C."/>
            <person name="Murphy C."/>
            <person name="Pearson M."/>
            <person name="Poon T.W."/>
            <person name="Priest M."/>
            <person name="Roberts A."/>
            <person name="Saif S."/>
            <person name="Shea T."/>
            <person name="Sisk P."/>
            <person name="Sykes S."/>
            <person name="Wortman J."/>
            <person name="Nusbaum C."/>
            <person name="Birren B."/>
        </authorList>
    </citation>
    <scope>NUCLEOTIDE SEQUENCE [LARGE SCALE GENOMIC DNA]</scope>
    <source>
        <strain evidence="3 4">CBS 160.54</strain>
    </source>
</reference>
<evidence type="ECO:0000259" key="2">
    <source>
        <dbReference type="Pfam" id="PF26571"/>
    </source>
</evidence>
<feature type="chain" id="PRO_5004773052" description="ARB-07466-like C-terminal domain-containing protein" evidence="1">
    <location>
        <begin position="22"/>
        <end position="246"/>
    </location>
</feature>
<dbReference type="Pfam" id="PF26571">
    <property type="entry name" value="VldE"/>
    <property type="match status" value="1"/>
</dbReference>
<evidence type="ECO:0000313" key="3">
    <source>
        <dbReference type="EMBL" id="ETI21077.1"/>
    </source>
</evidence>
<dbReference type="AlphaFoldDB" id="V9D4Z6"/>